<evidence type="ECO:0000313" key="2">
    <source>
        <dbReference type="Proteomes" id="UP000022910"/>
    </source>
</evidence>
<gene>
    <name evidence="1" type="ORF">RirG_112670</name>
</gene>
<reference evidence="1 2" key="1">
    <citation type="submission" date="2014-02" db="EMBL/GenBank/DDBJ databases">
        <title>Single nucleus genome sequencing reveals high similarity among nuclei of an endomycorrhizal fungus.</title>
        <authorList>
            <person name="Lin K."/>
            <person name="Geurts R."/>
            <person name="Zhang Z."/>
            <person name="Limpens E."/>
            <person name="Saunders D.G."/>
            <person name="Mu D."/>
            <person name="Pang E."/>
            <person name="Cao H."/>
            <person name="Cha H."/>
            <person name="Lin T."/>
            <person name="Zhou Q."/>
            <person name="Shang Y."/>
            <person name="Li Y."/>
            <person name="Ivanov S."/>
            <person name="Sharma T."/>
            <person name="Velzen R.V."/>
            <person name="Ruijter N.D."/>
            <person name="Aanen D.K."/>
            <person name="Win J."/>
            <person name="Kamoun S."/>
            <person name="Bisseling T."/>
            <person name="Huang S."/>
        </authorList>
    </citation>
    <scope>NUCLEOTIDE SEQUENCE [LARGE SCALE GENOMIC DNA]</scope>
    <source>
        <strain evidence="2">DAOM197198w</strain>
    </source>
</reference>
<proteinExistence type="predicted"/>
<sequence length="169" mass="20017">MIQFVDKKYKKPLNEEMEEEIDNAIDYENRNKEKIPVDSFIIAMKRFIQRVLQIENYENYKEYHKLYDYFTDMSLNLWNNNVIKEILDAKFPNTLLVTNSFTAYEYVTQKKETFKSKQLYSSEMNTNSISIDTQMIAPSDATFLSLTSPTQPTRTRNKGKKVIGKFDVM</sequence>
<comment type="caution">
    <text evidence="1">The sequence shown here is derived from an EMBL/GenBank/DDBJ whole genome shotgun (WGS) entry which is preliminary data.</text>
</comment>
<evidence type="ECO:0000313" key="1">
    <source>
        <dbReference type="EMBL" id="EXX67625.1"/>
    </source>
</evidence>
<dbReference type="EMBL" id="JEMT01017649">
    <property type="protein sequence ID" value="EXX67625.1"/>
    <property type="molecule type" value="Genomic_DNA"/>
</dbReference>
<dbReference type="AlphaFoldDB" id="A0A015JKE9"/>
<dbReference type="Proteomes" id="UP000022910">
    <property type="component" value="Unassembled WGS sequence"/>
</dbReference>
<protein>
    <submittedName>
        <fullName evidence="1">Uncharacterized protein</fullName>
    </submittedName>
</protein>
<accession>A0A015JKE9</accession>
<organism evidence="1 2">
    <name type="scientific">Rhizophagus irregularis (strain DAOM 197198w)</name>
    <name type="common">Glomus intraradices</name>
    <dbReference type="NCBI Taxonomy" id="1432141"/>
    <lineage>
        <taxon>Eukaryota</taxon>
        <taxon>Fungi</taxon>
        <taxon>Fungi incertae sedis</taxon>
        <taxon>Mucoromycota</taxon>
        <taxon>Glomeromycotina</taxon>
        <taxon>Glomeromycetes</taxon>
        <taxon>Glomerales</taxon>
        <taxon>Glomeraceae</taxon>
        <taxon>Rhizophagus</taxon>
    </lineage>
</organism>
<dbReference type="STRING" id="1432141.A0A015JKE9"/>
<name>A0A015JKE9_RHIIW</name>
<dbReference type="HOGENOM" id="CLU_1627987_0_0_1"/>
<keyword evidence="2" id="KW-1185">Reference proteome</keyword>
<dbReference type="OrthoDB" id="10285548at2759"/>